<name>A0A0G4QAJ5_9GAMM</name>
<feature type="domain" description="Peptidase S49" evidence="9">
    <location>
        <begin position="140"/>
        <end position="289"/>
    </location>
</feature>
<keyword evidence="8" id="KW-1133">Transmembrane helix</keyword>
<evidence type="ECO:0000256" key="5">
    <source>
        <dbReference type="ARBA" id="ARBA00022825"/>
    </source>
</evidence>
<evidence type="ECO:0000256" key="2">
    <source>
        <dbReference type="ARBA" id="ARBA00008683"/>
    </source>
</evidence>
<dbReference type="Gene3D" id="3.90.226.10">
    <property type="entry name" value="2-enoyl-CoA Hydratase, Chain A, domain 1"/>
    <property type="match status" value="2"/>
</dbReference>
<dbReference type="PANTHER" id="PTHR33209:SF1">
    <property type="entry name" value="PEPTIDASE S49 DOMAIN-CONTAINING PROTEIN"/>
    <property type="match status" value="1"/>
</dbReference>
<dbReference type="InterPro" id="IPR029045">
    <property type="entry name" value="ClpP/crotonase-like_dom_sf"/>
</dbReference>
<evidence type="ECO:0000259" key="9">
    <source>
        <dbReference type="Pfam" id="PF01343"/>
    </source>
</evidence>
<dbReference type="InterPro" id="IPR002142">
    <property type="entry name" value="Peptidase_S49"/>
</dbReference>
<sequence>MNKIMELIGTILKFSWQAINFIRKLILNVIFFFLLFMVIGIFLISKEAQKPMDYEGALLVDLKGVIVDQTATQNPLGEVGRELLGVSSSQLQENSLFEVVDTLRRATQDPKIKGMVLKLDEFAGADQPSLNYIGKALNEFKKTGKPIFAVSGYYSQPQYYLASYADKIYLTSQGAVGIYGFGFQNLYYKTLLENLKVSTHIFRVGTYKSAVEPLMRNDMSAESREASLRLVNSLWSTYLTQVAENRSITKEDVFPGAKEMIAQLRNADGDNATYALNRKLVDSVSSYAQFEADMTETFQWDKENQQFNNISIYDYADTLTSSLPANDEGNIAVVVVQGAIIDGESIPGSAGGTTIANQIRQARLDPNIKALVLRVNSPGGSVSASEQIRSEVAAFKQQKKHVVVSMGGLAASGGYWISTPANKIIASPSTLTGSIGIFGVINTFENSLESIGVYTDGVTTSPLAGLSVTNKLPEEFAELLQLNIESGYKTFIHLVAESRKKTPAQIDRIAQGRVWVGIDAKNVGLVDEFGDFDDAIDAAAKMAKIDQPVVDWMKPELSLSEQIIMSLSSNAKALLPDPLQAYIPAPVLKEVKTQTEFYRNMNDPLNRYAYCLSCGDIQ</sequence>
<dbReference type="EMBL" id="CVRY01000004">
    <property type="protein sequence ID" value="CRL62967.1"/>
    <property type="molecule type" value="Genomic_DNA"/>
</dbReference>
<accession>A0A0G4QAJ5</accession>
<feature type="domain" description="Peptidase S49" evidence="9">
    <location>
        <begin position="395"/>
        <end position="545"/>
    </location>
</feature>
<comment type="similarity">
    <text evidence="2">Belongs to the peptidase S49 family.</text>
</comment>
<keyword evidence="8" id="KW-0812">Transmembrane</keyword>
<evidence type="ECO:0000313" key="11">
    <source>
        <dbReference type="Proteomes" id="UP000183920"/>
    </source>
</evidence>
<dbReference type="InterPro" id="IPR047272">
    <property type="entry name" value="S49_SppA_C"/>
</dbReference>
<evidence type="ECO:0000313" key="10">
    <source>
        <dbReference type="EMBL" id="CRL62967.1"/>
    </source>
</evidence>
<organism evidence="10 11">
    <name type="scientific">Proteus penneri</name>
    <dbReference type="NCBI Taxonomy" id="102862"/>
    <lineage>
        <taxon>Bacteria</taxon>
        <taxon>Pseudomonadati</taxon>
        <taxon>Pseudomonadota</taxon>
        <taxon>Gammaproteobacteria</taxon>
        <taxon>Enterobacterales</taxon>
        <taxon>Morganellaceae</taxon>
        <taxon>Proteus</taxon>
    </lineage>
</organism>
<dbReference type="GO" id="GO:0006465">
    <property type="term" value="P:signal peptide processing"/>
    <property type="evidence" value="ECO:0007669"/>
    <property type="project" value="InterPro"/>
</dbReference>
<dbReference type="GO" id="GO:0008236">
    <property type="term" value="F:serine-type peptidase activity"/>
    <property type="evidence" value="ECO:0007669"/>
    <property type="project" value="UniProtKB-KW"/>
</dbReference>
<proteinExistence type="inferred from homology"/>
<evidence type="ECO:0000256" key="6">
    <source>
        <dbReference type="ARBA" id="ARBA00023136"/>
    </source>
</evidence>
<feature type="active site" description="Proton donor/acceptor" evidence="7">
    <location>
        <position position="208"/>
    </location>
</feature>
<keyword evidence="4" id="KW-0378">Hydrolase</keyword>
<dbReference type="AlphaFoldDB" id="A0A0G4QAJ5"/>
<dbReference type="InterPro" id="IPR047217">
    <property type="entry name" value="S49_SppA_67K_type_N"/>
</dbReference>
<evidence type="ECO:0000256" key="3">
    <source>
        <dbReference type="ARBA" id="ARBA00022670"/>
    </source>
</evidence>
<keyword evidence="6 8" id="KW-0472">Membrane</keyword>
<keyword evidence="5" id="KW-0720">Serine protease</keyword>
<dbReference type="Proteomes" id="UP000183920">
    <property type="component" value="Unassembled WGS sequence"/>
</dbReference>
<dbReference type="NCBIfam" id="NF008195">
    <property type="entry name" value="PRK10949.1"/>
    <property type="match status" value="1"/>
</dbReference>
<evidence type="ECO:0000256" key="8">
    <source>
        <dbReference type="SAM" id="Phobius"/>
    </source>
</evidence>
<dbReference type="NCBIfam" id="TIGR00706">
    <property type="entry name" value="SppA_dom"/>
    <property type="match status" value="1"/>
</dbReference>
<dbReference type="SUPFAM" id="SSF52096">
    <property type="entry name" value="ClpP/crotonase"/>
    <property type="match status" value="2"/>
</dbReference>
<protein>
    <submittedName>
        <fullName evidence="10">Protease 4</fullName>
    </submittedName>
</protein>
<dbReference type="InterPro" id="IPR004635">
    <property type="entry name" value="Pept_S49_SppA"/>
</dbReference>
<dbReference type="InterPro" id="IPR004634">
    <property type="entry name" value="Pept_S49_pIV"/>
</dbReference>
<feature type="transmembrane region" description="Helical" evidence="8">
    <location>
        <begin position="21"/>
        <end position="44"/>
    </location>
</feature>
<dbReference type="NCBIfam" id="TIGR00705">
    <property type="entry name" value="SppA_67K"/>
    <property type="match status" value="1"/>
</dbReference>
<dbReference type="Pfam" id="PF01343">
    <property type="entry name" value="Peptidase_S49"/>
    <property type="match status" value="2"/>
</dbReference>
<dbReference type="CDD" id="cd07023">
    <property type="entry name" value="S49_Sppa_N_C"/>
    <property type="match status" value="1"/>
</dbReference>
<dbReference type="GO" id="GO:0016020">
    <property type="term" value="C:membrane"/>
    <property type="evidence" value="ECO:0007669"/>
    <property type="project" value="UniProtKB-SubCell"/>
</dbReference>
<evidence type="ECO:0000256" key="7">
    <source>
        <dbReference type="PIRSR" id="PIRSR001217-1"/>
    </source>
</evidence>
<evidence type="ECO:0000256" key="4">
    <source>
        <dbReference type="ARBA" id="ARBA00022801"/>
    </source>
</evidence>
<keyword evidence="3 10" id="KW-0645">Protease</keyword>
<evidence type="ECO:0000256" key="1">
    <source>
        <dbReference type="ARBA" id="ARBA00004370"/>
    </source>
</evidence>
<gene>
    <name evidence="10" type="primary">sppA</name>
    <name evidence="10" type="ORF">BN1804_02242</name>
</gene>
<reference evidence="11" key="1">
    <citation type="submission" date="2015-06" db="EMBL/GenBank/DDBJ databases">
        <authorList>
            <person name="Urmite Genomes"/>
        </authorList>
    </citation>
    <scope>NUCLEOTIDE SEQUENCE [LARGE SCALE GENOMIC DNA]</scope>
    <source>
        <strain evidence="11">CSUR P1867</strain>
    </source>
</reference>
<comment type="subcellular location">
    <subcellularLocation>
        <location evidence="1">Membrane</location>
    </subcellularLocation>
</comment>
<feature type="active site" description="Nucleophile" evidence="7">
    <location>
        <position position="412"/>
    </location>
</feature>
<dbReference type="CDD" id="cd07018">
    <property type="entry name" value="S49_SppA_67K_type"/>
    <property type="match status" value="1"/>
</dbReference>
<dbReference type="RefSeq" id="WP_072064104.1">
    <property type="nucleotide sequence ID" value="NZ_CVRY01000004.1"/>
</dbReference>
<dbReference type="PANTHER" id="PTHR33209">
    <property type="entry name" value="PROTEASE 4"/>
    <property type="match status" value="1"/>
</dbReference>
<dbReference type="PIRSF" id="PIRSF001217">
    <property type="entry name" value="Protease_4_SppA"/>
    <property type="match status" value="1"/>
</dbReference>
<dbReference type="Gene3D" id="6.20.330.10">
    <property type="match status" value="1"/>
</dbReference>